<keyword evidence="1 2" id="KW-0238">DNA-binding</keyword>
<keyword evidence="5" id="KW-1185">Reference proteome</keyword>
<dbReference type="Pfam" id="PF00440">
    <property type="entry name" value="TetR_N"/>
    <property type="match status" value="1"/>
</dbReference>
<dbReference type="PANTHER" id="PTHR30055:SF226">
    <property type="entry name" value="HTH-TYPE TRANSCRIPTIONAL REGULATOR PKSA"/>
    <property type="match status" value="1"/>
</dbReference>
<evidence type="ECO:0000259" key="3">
    <source>
        <dbReference type="PROSITE" id="PS50977"/>
    </source>
</evidence>
<dbReference type="RefSeq" id="WP_274258683.1">
    <property type="nucleotide sequence ID" value="NZ_CP117884.1"/>
</dbReference>
<name>A0ABY7WPK5_9LACO</name>
<dbReference type="InterPro" id="IPR009057">
    <property type="entry name" value="Homeodomain-like_sf"/>
</dbReference>
<dbReference type="InterPro" id="IPR001647">
    <property type="entry name" value="HTH_TetR"/>
</dbReference>
<reference evidence="4 5" key="1">
    <citation type="submission" date="2023-02" db="EMBL/GenBank/DDBJ databases">
        <title>Genome sequence of Lacticaseibacillus sp. KACC 23028.</title>
        <authorList>
            <person name="Kim S."/>
            <person name="Heo J."/>
            <person name="Kwon S.-W."/>
        </authorList>
    </citation>
    <scope>NUCLEOTIDE SEQUENCE [LARGE SCALE GENOMIC DNA]</scope>
    <source>
        <strain evidence="4 5">KACC 23028</strain>
    </source>
</reference>
<feature type="domain" description="HTH tetR-type" evidence="3">
    <location>
        <begin position="5"/>
        <end position="65"/>
    </location>
</feature>
<evidence type="ECO:0000256" key="2">
    <source>
        <dbReference type="PROSITE-ProRule" id="PRU00335"/>
    </source>
</evidence>
<proteinExistence type="predicted"/>
<evidence type="ECO:0000313" key="4">
    <source>
        <dbReference type="EMBL" id="WDF81724.1"/>
    </source>
</evidence>
<evidence type="ECO:0000256" key="1">
    <source>
        <dbReference type="ARBA" id="ARBA00023125"/>
    </source>
</evidence>
<protein>
    <submittedName>
        <fullName evidence="4">Helix-turn-helix domain containing protein</fullName>
    </submittedName>
</protein>
<dbReference type="PANTHER" id="PTHR30055">
    <property type="entry name" value="HTH-TYPE TRANSCRIPTIONAL REGULATOR RUTR"/>
    <property type="match status" value="1"/>
</dbReference>
<gene>
    <name evidence="4" type="ORF">PQ472_07255</name>
</gene>
<dbReference type="InterPro" id="IPR050109">
    <property type="entry name" value="HTH-type_TetR-like_transc_reg"/>
</dbReference>
<dbReference type="Gene3D" id="1.10.357.10">
    <property type="entry name" value="Tetracycline Repressor, domain 2"/>
    <property type="match status" value="1"/>
</dbReference>
<dbReference type="EMBL" id="CP117884">
    <property type="protein sequence ID" value="WDF81724.1"/>
    <property type="molecule type" value="Genomic_DNA"/>
</dbReference>
<dbReference type="PRINTS" id="PR00455">
    <property type="entry name" value="HTHTETR"/>
</dbReference>
<dbReference type="PROSITE" id="PS50977">
    <property type="entry name" value="HTH_TETR_2"/>
    <property type="match status" value="1"/>
</dbReference>
<dbReference type="Proteomes" id="UP001220377">
    <property type="component" value="Chromosome"/>
</dbReference>
<sequence length="201" mass="22992">MEKGEKQRAHLIDVARDLFAQKGYEATTTRALNQAAGTSDGLLYYYFPHGKQQILDTIVREGVVQRVDDLQLNLSAVDTPEALERKLTDFIVAVWQLFVREDNYQSFMITIRERMLLSDEESAWLARYTENIRTKLTDAFGSVVSILSCSKAQVPVLVDIMIALVQGTLYEQLIIQNKRNVEDAQMQKLQREIHLVLNSNN</sequence>
<accession>A0ABY7WPK5</accession>
<evidence type="ECO:0000313" key="5">
    <source>
        <dbReference type="Proteomes" id="UP001220377"/>
    </source>
</evidence>
<organism evidence="4 5">
    <name type="scientific">Lacticaseibacillus pabuli</name>
    <dbReference type="NCBI Taxonomy" id="3025672"/>
    <lineage>
        <taxon>Bacteria</taxon>
        <taxon>Bacillati</taxon>
        <taxon>Bacillota</taxon>
        <taxon>Bacilli</taxon>
        <taxon>Lactobacillales</taxon>
        <taxon>Lactobacillaceae</taxon>
        <taxon>Lacticaseibacillus</taxon>
    </lineage>
</organism>
<dbReference type="SUPFAM" id="SSF46689">
    <property type="entry name" value="Homeodomain-like"/>
    <property type="match status" value="1"/>
</dbReference>
<feature type="DNA-binding region" description="H-T-H motif" evidence="2">
    <location>
        <begin position="28"/>
        <end position="47"/>
    </location>
</feature>